<evidence type="ECO:0000313" key="1">
    <source>
        <dbReference type="EMBL" id="MCT4333137.1"/>
    </source>
</evidence>
<comment type="caution">
    <text evidence="1">The sequence shown here is derived from an EMBL/GenBank/DDBJ whole genome shotgun (WGS) entry which is preliminary data.</text>
</comment>
<evidence type="ECO:0000313" key="2">
    <source>
        <dbReference type="Proteomes" id="UP001320702"/>
    </source>
</evidence>
<organism evidence="1 2">
    <name type="scientific">Paracoccus maritimus</name>
    <dbReference type="NCBI Taxonomy" id="2933292"/>
    <lineage>
        <taxon>Bacteria</taxon>
        <taxon>Pseudomonadati</taxon>
        <taxon>Pseudomonadota</taxon>
        <taxon>Alphaproteobacteria</taxon>
        <taxon>Rhodobacterales</taxon>
        <taxon>Paracoccaceae</taxon>
        <taxon>Paracoccus</taxon>
    </lineage>
</organism>
<dbReference type="CDD" id="cd06558">
    <property type="entry name" value="crotonase-like"/>
    <property type="match status" value="1"/>
</dbReference>
<sequence>MLSVERDARLDVETITLARMERANALGTPLVERLIAEMTRIAEIQHSTGRQQVVRFRSQHRAFSAGFDLGEAETQSEGDILLRLVRIETLLQRLRRGPVASIAMVQGAAYGAGADLAISCTWRIGTPKARFRFPGFGFGVALGTRHLAAIVGADMARRILIENRIVGADEALDCGLLTHLVQEDEFEDTVASLSQLPVPFPDGAVARILGMTGRVSEDQDLADMVRSLAEPGLKDRLAAYQKANAK</sequence>
<dbReference type="Proteomes" id="UP001320702">
    <property type="component" value="Unassembled WGS sequence"/>
</dbReference>
<dbReference type="PANTHER" id="PTHR11941">
    <property type="entry name" value="ENOYL-COA HYDRATASE-RELATED"/>
    <property type="match status" value="1"/>
</dbReference>
<dbReference type="InterPro" id="IPR001753">
    <property type="entry name" value="Enoyl-CoA_hydra/iso"/>
</dbReference>
<dbReference type="Pfam" id="PF00378">
    <property type="entry name" value="ECH_1"/>
    <property type="match status" value="1"/>
</dbReference>
<accession>A0ABT2K9D0</accession>
<name>A0ABT2K9D0_9RHOB</name>
<dbReference type="EMBL" id="JANAVZ010000005">
    <property type="protein sequence ID" value="MCT4333137.1"/>
    <property type="molecule type" value="Genomic_DNA"/>
</dbReference>
<dbReference type="RefSeq" id="WP_260277030.1">
    <property type="nucleotide sequence ID" value="NZ_JANAVZ010000005.1"/>
</dbReference>
<dbReference type="InterPro" id="IPR029045">
    <property type="entry name" value="ClpP/crotonase-like_dom_sf"/>
</dbReference>
<dbReference type="SUPFAM" id="SSF52096">
    <property type="entry name" value="ClpP/crotonase"/>
    <property type="match status" value="1"/>
</dbReference>
<protein>
    <submittedName>
        <fullName evidence="1">Enoyl-CoA hydratase/isomerase family protein</fullName>
    </submittedName>
</protein>
<keyword evidence="2" id="KW-1185">Reference proteome</keyword>
<proteinExistence type="predicted"/>
<dbReference type="Gene3D" id="3.90.226.10">
    <property type="entry name" value="2-enoyl-CoA Hydratase, Chain A, domain 1"/>
    <property type="match status" value="1"/>
</dbReference>
<reference evidence="1 2" key="1">
    <citation type="submission" date="2022-04" db="EMBL/GenBank/DDBJ databases">
        <title>Paracoccus sp. YLB-12 draft genome sequence.</title>
        <authorList>
            <person name="Yu L."/>
        </authorList>
    </citation>
    <scope>NUCLEOTIDE SEQUENCE [LARGE SCALE GENOMIC DNA]</scope>
    <source>
        <strain evidence="1 2">YLB-12</strain>
    </source>
</reference>
<dbReference type="PANTHER" id="PTHR11941:SF54">
    <property type="entry name" value="ENOYL-COA HYDRATASE, MITOCHONDRIAL"/>
    <property type="match status" value="1"/>
</dbReference>
<gene>
    <name evidence="1" type="ORF">MU516_09660</name>
</gene>